<evidence type="ECO:0000256" key="10">
    <source>
        <dbReference type="ARBA" id="ARBA00044613"/>
    </source>
</evidence>
<dbReference type="GO" id="GO:0008865">
    <property type="term" value="F:fructokinase activity"/>
    <property type="evidence" value="ECO:0007669"/>
    <property type="project" value="TreeGrafter"/>
</dbReference>
<comment type="similarity">
    <text evidence="3">Belongs to the hexokinase family.</text>
</comment>
<dbReference type="GO" id="GO:0004340">
    <property type="term" value="F:glucokinase activity"/>
    <property type="evidence" value="ECO:0007669"/>
    <property type="project" value="TreeGrafter"/>
</dbReference>
<evidence type="ECO:0000259" key="13">
    <source>
        <dbReference type="Pfam" id="PF00349"/>
    </source>
</evidence>
<dbReference type="InterPro" id="IPR043129">
    <property type="entry name" value="ATPase_NBD"/>
</dbReference>
<keyword evidence="5" id="KW-0808">Transferase</keyword>
<dbReference type="ExpressionAtlas" id="M8CB18">
    <property type="expression patterns" value="baseline"/>
</dbReference>
<dbReference type="Pfam" id="PF06911">
    <property type="entry name" value="Senescence"/>
    <property type="match status" value="1"/>
</dbReference>
<dbReference type="Gene3D" id="3.40.367.20">
    <property type="match status" value="1"/>
</dbReference>
<accession>M8CB18</accession>
<dbReference type="GO" id="GO:0006096">
    <property type="term" value="P:glycolytic process"/>
    <property type="evidence" value="ECO:0007669"/>
    <property type="project" value="UniProtKB-UniPathway"/>
</dbReference>
<keyword evidence="8" id="KW-0067">ATP-binding</keyword>
<evidence type="ECO:0000256" key="1">
    <source>
        <dbReference type="ARBA" id="ARBA00004888"/>
    </source>
</evidence>
<evidence type="ECO:0000259" key="15">
    <source>
        <dbReference type="Pfam" id="PF06911"/>
    </source>
</evidence>
<dbReference type="InterPro" id="IPR009686">
    <property type="entry name" value="Senescence/spartin_C"/>
</dbReference>
<comment type="pathway">
    <text evidence="2">Carbohydrate metabolism; hexose metabolism.</text>
</comment>
<comment type="catalytic activity">
    <reaction evidence="10">
        <text>a D-hexose + ATP = a D-hexose 6-phosphate + ADP + H(+)</text>
        <dbReference type="Rhea" id="RHEA:22740"/>
        <dbReference type="ChEBI" id="CHEBI:4194"/>
        <dbReference type="ChEBI" id="CHEBI:15378"/>
        <dbReference type="ChEBI" id="CHEBI:30616"/>
        <dbReference type="ChEBI" id="CHEBI:229467"/>
        <dbReference type="ChEBI" id="CHEBI:456216"/>
        <dbReference type="EC" id="2.7.1.1"/>
    </reaction>
    <physiologicalReaction direction="left-to-right" evidence="10">
        <dbReference type="Rhea" id="RHEA:22741"/>
    </physiologicalReaction>
</comment>
<feature type="domain" description="Hexokinase N-terminal" evidence="13">
    <location>
        <begin position="39"/>
        <end position="224"/>
    </location>
</feature>
<dbReference type="Gene3D" id="3.30.420.40">
    <property type="match status" value="1"/>
</dbReference>
<dbReference type="SUPFAM" id="SSF53067">
    <property type="entry name" value="Actin-like ATPase domain"/>
    <property type="match status" value="2"/>
</dbReference>
<dbReference type="GO" id="GO:0005536">
    <property type="term" value="F:D-glucose binding"/>
    <property type="evidence" value="ECO:0007669"/>
    <property type="project" value="InterPro"/>
</dbReference>
<evidence type="ECO:0000313" key="16">
    <source>
        <dbReference type="EnsemblPlants" id="EMT31348"/>
    </source>
</evidence>
<comment type="pathway">
    <text evidence="1">Carbohydrate degradation; glycolysis; D-glyceraldehyde 3-phosphate and glycerone phosphate from D-glucose: step 1/4.</text>
</comment>
<evidence type="ECO:0000256" key="7">
    <source>
        <dbReference type="ARBA" id="ARBA00022777"/>
    </source>
</evidence>
<keyword evidence="7" id="KW-0418">Kinase</keyword>
<keyword evidence="6" id="KW-0547">Nucleotide-binding</keyword>
<proteinExistence type="inferred from homology"/>
<dbReference type="FunFam" id="3.40.367.20:FF:000003">
    <property type="entry name" value="Phosphotransferase"/>
    <property type="match status" value="1"/>
</dbReference>
<feature type="domain" description="Senescence" evidence="15">
    <location>
        <begin position="528"/>
        <end position="714"/>
    </location>
</feature>
<evidence type="ECO:0000256" key="11">
    <source>
        <dbReference type="ARBA" id="ARBA00047905"/>
    </source>
</evidence>
<comment type="catalytic activity">
    <reaction evidence="11">
        <text>D-fructose + ATP = D-fructose 6-phosphate + ADP + H(+)</text>
        <dbReference type="Rhea" id="RHEA:16125"/>
        <dbReference type="ChEBI" id="CHEBI:15378"/>
        <dbReference type="ChEBI" id="CHEBI:30616"/>
        <dbReference type="ChEBI" id="CHEBI:37721"/>
        <dbReference type="ChEBI" id="CHEBI:61527"/>
        <dbReference type="ChEBI" id="CHEBI:456216"/>
        <dbReference type="EC" id="2.7.1.1"/>
    </reaction>
    <physiologicalReaction direction="left-to-right" evidence="11">
        <dbReference type="Rhea" id="RHEA:16126"/>
    </physiologicalReaction>
</comment>
<dbReference type="PROSITE" id="PS51748">
    <property type="entry name" value="HEXOKINASE_2"/>
    <property type="match status" value="1"/>
</dbReference>
<dbReference type="Pfam" id="PF00349">
    <property type="entry name" value="Hexokinase_1"/>
    <property type="match status" value="1"/>
</dbReference>
<evidence type="ECO:0000256" key="4">
    <source>
        <dbReference type="ARBA" id="ARBA00012324"/>
    </source>
</evidence>
<dbReference type="PROSITE" id="PS00378">
    <property type="entry name" value="HEXOKINASE_1"/>
    <property type="match status" value="1"/>
</dbReference>
<sequence length="732" mass="78120">MRKAAALAAAAVVATAAAIAVRQRLREAKRWARVAAVLSDLQERCAAPAAQLLQVSDAMDVEMRAGLASEDGSKLKMLVTYVDSLPSGDEKGLFYALDLGGTNFRVLRVQLGGKEQGVIKQESVGELFDFIAAALAEFVASGGVDYHLPEGTHRELGFTFSFPVKQTSISSGTLIKWTKGFAIEEMAGKDIVAELNEAIKRQGLVMKVSTLVNDTVGTLAAGRYVDNDTVVAVILGTGTNAAYIEHAHAIPKWHGPLPMSGDMVINMEWGNFKSAHLPLTEFDQALDAESLNPGEQIYEKLTSGMYMGEIVRRILLQMAQEAALFGDNIPPKLEIPYILKTFHMLVMHHDASPDLETVGIKLKEIFEIESTSRKTRKLVVDVCKVIATRGARLAAAGIHGILKKLGRATDSPDKRRTVIAVDGGVYKYYTFFNKECVSKVSPNVLTLKDGIKARPQRRRRLLNYGVSFADAALLPSFDSLLKSNSCFSTPSAPSRGSRPPPPASASPDAYWNDFSSKVESYNNVLAKAIGAGTGHLVKGIFMCSEAYASQVQKGANLINPQAAGGASKRFGGAGGADGSSQAGPAKRGGVNKSLKRVRKLSEMTEKMSKTMLDTVISVTGSMAAPLLRSNQGKALLSTVPGEVVIASLDAINKVMDAVEAAERRSLAATSNVVSGAVSKRYGESAGEATGDAFATVGHTVGTAWNIFKIRKAVTPSSSLPGNMVKSAVRNRN</sequence>
<comment type="catalytic activity">
    <reaction evidence="12">
        <text>D-glucose + ATP = D-glucose 6-phosphate + ADP + H(+)</text>
        <dbReference type="Rhea" id="RHEA:17825"/>
        <dbReference type="ChEBI" id="CHEBI:4167"/>
        <dbReference type="ChEBI" id="CHEBI:15378"/>
        <dbReference type="ChEBI" id="CHEBI:30616"/>
        <dbReference type="ChEBI" id="CHEBI:61548"/>
        <dbReference type="ChEBI" id="CHEBI:456216"/>
        <dbReference type="EC" id="2.7.1.1"/>
    </reaction>
    <physiologicalReaction direction="left-to-right" evidence="12">
        <dbReference type="Rhea" id="RHEA:17826"/>
    </physiologicalReaction>
</comment>
<dbReference type="EC" id="2.7.1.1" evidence="4"/>
<dbReference type="InterPro" id="IPR022673">
    <property type="entry name" value="Hexokinase_C"/>
</dbReference>
<evidence type="ECO:0000256" key="3">
    <source>
        <dbReference type="ARBA" id="ARBA00009225"/>
    </source>
</evidence>
<dbReference type="CDD" id="cd24020">
    <property type="entry name" value="ASKHA_NBD_HK_plant"/>
    <property type="match status" value="1"/>
</dbReference>
<protein>
    <recommendedName>
        <fullName evidence="4">hexokinase</fullName>
        <ecNumber evidence="4">2.7.1.1</ecNumber>
    </recommendedName>
</protein>
<reference evidence="16" key="1">
    <citation type="submission" date="2015-06" db="UniProtKB">
        <authorList>
            <consortium name="EnsemblPlants"/>
        </authorList>
    </citation>
    <scope>IDENTIFICATION</scope>
</reference>
<dbReference type="FunFam" id="3.30.420.40:FF:000034">
    <property type="entry name" value="Phosphotransferase"/>
    <property type="match status" value="1"/>
</dbReference>
<dbReference type="AlphaFoldDB" id="M8CB18"/>
<keyword evidence="9" id="KW-0324">Glycolysis</keyword>
<dbReference type="EnsemblPlants" id="EMT31348">
    <property type="protein sequence ID" value="EMT31348"/>
    <property type="gene ID" value="F775_19857"/>
</dbReference>
<dbReference type="GO" id="GO:0005829">
    <property type="term" value="C:cytosol"/>
    <property type="evidence" value="ECO:0007669"/>
    <property type="project" value="TreeGrafter"/>
</dbReference>
<feature type="domain" description="Hexokinase C-terminal" evidence="14">
    <location>
        <begin position="231"/>
        <end position="440"/>
    </location>
</feature>
<dbReference type="GO" id="GO:0005524">
    <property type="term" value="F:ATP binding"/>
    <property type="evidence" value="ECO:0007669"/>
    <property type="project" value="UniProtKB-KW"/>
</dbReference>
<dbReference type="PANTHER" id="PTHR19443">
    <property type="entry name" value="HEXOKINASE"/>
    <property type="match status" value="1"/>
</dbReference>
<evidence type="ECO:0000256" key="9">
    <source>
        <dbReference type="ARBA" id="ARBA00023152"/>
    </source>
</evidence>
<evidence type="ECO:0000256" key="6">
    <source>
        <dbReference type="ARBA" id="ARBA00022741"/>
    </source>
</evidence>
<dbReference type="InterPro" id="IPR022672">
    <property type="entry name" value="Hexokinase_N"/>
</dbReference>
<dbReference type="InterPro" id="IPR001312">
    <property type="entry name" value="Hexokinase"/>
</dbReference>
<dbReference type="UniPathway" id="UPA00242"/>
<evidence type="ECO:0000256" key="8">
    <source>
        <dbReference type="ARBA" id="ARBA00022840"/>
    </source>
</evidence>
<dbReference type="PANTHER" id="PTHR19443:SF14">
    <property type="entry name" value="HEXOKINASE-9"/>
    <property type="match status" value="1"/>
</dbReference>
<dbReference type="UniPathway" id="UPA00109">
    <property type="reaction ID" value="UER00180"/>
</dbReference>
<evidence type="ECO:0000256" key="5">
    <source>
        <dbReference type="ARBA" id="ARBA00022679"/>
    </source>
</evidence>
<dbReference type="GO" id="GO:0001678">
    <property type="term" value="P:intracellular glucose homeostasis"/>
    <property type="evidence" value="ECO:0007669"/>
    <property type="project" value="InterPro"/>
</dbReference>
<name>M8CB18_AEGTA</name>
<dbReference type="GO" id="GO:0009749">
    <property type="term" value="P:response to glucose"/>
    <property type="evidence" value="ECO:0007669"/>
    <property type="project" value="UniProtKB-ARBA"/>
</dbReference>
<evidence type="ECO:0000256" key="2">
    <source>
        <dbReference type="ARBA" id="ARBA00005028"/>
    </source>
</evidence>
<evidence type="ECO:0000259" key="14">
    <source>
        <dbReference type="Pfam" id="PF03727"/>
    </source>
</evidence>
<organism evidence="16">
    <name type="scientific">Aegilops tauschii</name>
    <name type="common">Tausch's goatgrass</name>
    <name type="synonym">Aegilops squarrosa</name>
    <dbReference type="NCBI Taxonomy" id="37682"/>
    <lineage>
        <taxon>Eukaryota</taxon>
        <taxon>Viridiplantae</taxon>
        <taxon>Streptophyta</taxon>
        <taxon>Embryophyta</taxon>
        <taxon>Tracheophyta</taxon>
        <taxon>Spermatophyta</taxon>
        <taxon>Magnoliopsida</taxon>
        <taxon>Liliopsida</taxon>
        <taxon>Poales</taxon>
        <taxon>Poaceae</taxon>
        <taxon>BOP clade</taxon>
        <taxon>Pooideae</taxon>
        <taxon>Triticodae</taxon>
        <taxon>Triticeae</taxon>
        <taxon>Triticinae</taxon>
        <taxon>Aegilops</taxon>
    </lineage>
</organism>
<dbReference type="GO" id="GO:0006006">
    <property type="term" value="P:glucose metabolic process"/>
    <property type="evidence" value="ECO:0007669"/>
    <property type="project" value="TreeGrafter"/>
</dbReference>
<dbReference type="PRINTS" id="PR00475">
    <property type="entry name" value="HEXOKINASE"/>
</dbReference>
<dbReference type="GO" id="GO:0005739">
    <property type="term" value="C:mitochondrion"/>
    <property type="evidence" value="ECO:0007669"/>
    <property type="project" value="UniProtKB-ARBA"/>
</dbReference>
<dbReference type="Pfam" id="PF03727">
    <property type="entry name" value="Hexokinase_2"/>
    <property type="match status" value="1"/>
</dbReference>
<dbReference type="InterPro" id="IPR019807">
    <property type="entry name" value="Hexokinase_BS"/>
</dbReference>
<evidence type="ECO:0000256" key="12">
    <source>
        <dbReference type="ARBA" id="ARBA00048160"/>
    </source>
</evidence>